<dbReference type="AlphaFoldDB" id="A0A437Q8D7"/>
<dbReference type="HAMAP" id="MF_00201">
    <property type="entry name" value="RecO"/>
    <property type="match status" value="1"/>
</dbReference>
<protein>
    <recommendedName>
        <fullName evidence="3 8">DNA repair protein RecO</fullName>
    </recommendedName>
    <alternativeName>
        <fullName evidence="7 8">Recombination protein O</fullName>
    </alternativeName>
</protein>
<dbReference type="GO" id="GO:0006310">
    <property type="term" value="P:DNA recombination"/>
    <property type="evidence" value="ECO:0007669"/>
    <property type="project" value="UniProtKB-UniRule"/>
</dbReference>
<dbReference type="SUPFAM" id="SSF57863">
    <property type="entry name" value="ArfGap/RecO-like zinc finger"/>
    <property type="match status" value="1"/>
</dbReference>
<dbReference type="InterPro" id="IPR037278">
    <property type="entry name" value="ARFGAP/RecO"/>
</dbReference>
<dbReference type="Gene3D" id="1.20.1440.120">
    <property type="entry name" value="Recombination protein O, C-terminal domain"/>
    <property type="match status" value="1"/>
</dbReference>
<dbReference type="InterPro" id="IPR022572">
    <property type="entry name" value="DNA_rep/recomb_RecO_N"/>
</dbReference>
<evidence type="ECO:0000259" key="9">
    <source>
        <dbReference type="Pfam" id="PF11967"/>
    </source>
</evidence>
<keyword evidence="11" id="KW-1185">Reference proteome</keyword>
<accession>A0A437Q8D7</accession>
<organism evidence="10 11">
    <name type="scientific">Neptunomonas marina</name>
    <dbReference type="NCBI Taxonomy" id="1815562"/>
    <lineage>
        <taxon>Bacteria</taxon>
        <taxon>Pseudomonadati</taxon>
        <taxon>Pseudomonadota</taxon>
        <taxon>Gammaproteobacteria</taxon>
        <taxon>Oceanospirillales</taxon>
        <taxon>Oceanospirillaceae</taxon>
        <taxon>Neptunomonas</taxon>
    </lineage>
</organism>
<feature type="domain" description="DNA replication/recombination mediator RecO N-terminal" evidence="9">
    <location>
        <begin position="10"/>
        <end position="80"/>
    </location>
</feature>
<dbReference type="InterPro" id="IPR003717">
    <property type="entry name" value="RecO"/>
</dbReference>
<comment type="function">
    <text evidence="1 8">Involved in DNA repair and RecF pathway recombination.</text>
</comment>
<comment type="caution">
    <text evidence="10">The sequence shown here is derived from an EMBL/GenBank/DDBJ whole genome shotgun (WGS) entry which is preliminary data.</text>
</comment>
<keyword evidence="4 8" id="KW-0227">DNA damage</keyword>
<dbReference type="EMBL" id="SACQ01000004">
    <property type="protein sequence ID" value="RVU30811.1"/>
    <property type="molecule type" value="Genomic_DNA"/>
</dbReference>
<gene>
    <name evidence="8 10" type="primary">recO</name>
    <name evidence="10" type="ORF">EOE65_10920</name>
</gene>
<dbReference type="GO" id="GO:0043590">
    <property type="term" value="C:bacterial nucleoid"/>
    <property type="evidence" value="ECO:0007669"/>
    <property type="project" value="TreeGrafter"/>
</dbReference>
<dbReference type="Pfam" id="PF11967">
    <property type="entry name" value="RecO_N"/>
    <property type="match status" value="1"/>
</dbReference>
<evidence type="ECO:0000256" key="5">
    <source>
        <dbReference type="ARBA" id="ARBA00023172"/>
    </source>
</evidence>
<sequence>MTTSSRVQAQAAFVLHTRPYLETSAIVELLTLEHGRVAAVAKGMRRPSSRLKGVLQPFVPLQVDWRGKQELKTLGSAEPVGVSGLLSGPVLMCGLYVNELVQRLLPPLDPHPKLYVYYQYVMNALRGAEDIEGALRTFEHQLLKEIGYGFDLRTVTSSQLYLFEPSENQFRVVVNPAKPLWGRCFHGDDLLAIEQDCYDTAAQLQAAKRLMRLALDQQLGERPLQSRLLFKRS</sequence>
<reference evidence="10 11" key="1">
    <citation type="submission" date="2019-01" db="EMBL/GenBank/DDBJ databases">
        <authorList>
            <person name="Chen W.-M."/>
        </authorList>
    </citation>
    <scope>NUCLEOTIDE SEQUENCE [LARGE SCALE GENOMIC DNA]</scope>
    <source>
        <strain evidence="10 11">HPM-16</strain>
    </source>
</reference>
<dbReference type="SUPFAM" id="SSF50249">
    <property type="entry name" value="Nucleic acid-binding proteins"/>
    <property type="match status" value="1"/>
</dbReference>
<evidence type="ECO:0000256" key="4">
    <source>
        <dbReference type="ARBA" id="ARBA00022763"/>
    </source>
</evidence>
<dbReference type="NCBIfam" id="TIGR00613">
    <property type="entry name" value="reco"/>
    <property type="match status" value="1"/>
</dbReference>
<dbReference type="PANTHER" id="PTHR33991">
    <property type="entry name" value="DNA REPAIR PROTEIN RECO"/>
    <property type="match status" value="1"/>
</dbReference>
<dbReference type="InterPro" id="IPR012340">
    <property type="entry name" value="NA-bd_OB-fold"/>
</dbReference>
<evidence type="ECO:0000256" key="7">
    <source>
        <dbReference type="ARBA" id="ARBA00033409"/>
    </source>
</evidence>
<evidence type="ECO:0000313" key="10">
    <source>
        <dbReference type="EMBL" id="RVU30811.1"/>
    </source>
</evidence>
<dbReference type="GO" id="GO:0006302">
    <property type="term" value="P:double-strand break repair"/>
    <property type="evidence" value="ECO:0007669"/>
    <property type="project" value="TreeGrafter"/>
</dbReference>
<name>A0A437Q8D7_9GAMM</name>
<dbReference type="PANTHER" id="PTHR33991:SF1">
    <property type="entry name" value="DNA REPAIR PROTEIN RECO"/>
    <property type="match status" value="1"/>
</dbReference>
<keyword evidence="5 8" id="KW-0233">DNA recombination</keyword>
<evidence type="ECO:0000256" key="6">
    <source>
        <dbReference type="ARBA" id="ARBA00023204"/>
    </source>
</evidence>
<evidence type="ECO:0000256" key="2">
    <source>
        <dbReference type="ARBA" id="ARBA00007452"/>
    </source>
</evidence>
<dbReference type="RefSeq" id="WP_127694347.1">
    <property type="nucleotide sequence ID" value="NZ_SACQ01000004.1"/>
</dbReference>
<evidence type="ECO:0000256" key="1">
    <source>
        <dbReference type="ARBA" id="ARBA00003065"/>
    </source>
</evidence>
<dbReference type="Pfam" id="PF02565">
    <property type="entry name" value="RecO_C"/>
    <property type="match status" value="1"/>
</dbReference>
<evidence type="ECO:0000313" key="11">
    <source>
        <dbReference type="Proteomes" id="UP000282818"/>
    </source>
</evidence>
<dbReference type="Gene3D" id="2.40.50.140">
    <property type="entry name" value="Nucleic acid-binding proteins"/>
    <property type="match status" value="1"/>
</dbReference>
<proteinExistence type="inferred from homology"/>
<keyword evidence="6 8" id="KW-0234">DNA repair</keyword>
<evidence type="ECO:0000256" key="3">
    <source>
        <dbReference type="ARBA" id="ARBA00021310"/>
    </source>
</evidence>
<dbReference type="Proteomes" id="UP000282818">
    <property type="component" value="Unassembled WGS sequence"/>
</dbReference>
<dbReference type="InterPro" id="IPR042242">
    <property type="entry name" value="RecO_C"/>
</dbReference>
<comment type="similarity">
    <text evidence="2 8">Belongs to the RecO family.</text>
</comment>
<evidence type="ECO:0000256" key="8">
    <source>
        <dbReference type="HAMAP-Rule" id="MF_00201"/>
    </source>
</evidence>